<feature type="non-terminal residue" evidence="2">
    <location>
        <position position="92"/>
    </location>
</feature>
<evidence type="ECO:0000313" key="3">
    <source>
        <dbReference type="Proteomes" id="UP001153555"/>
    </source>
</evidence>
<comment type="caution">
    <text evidence="2">The sequence shown here is derived from an EMBL/GenBank/DDBJ whole genome shotgun (WGS) entry which is preliminary data.</text>
</comment>
<organism evidence="2 3">
    <name type="scientific">Striga hermonthica</name>
    <name type="common">Purple witchweed</name>
    <name type="synonym">Buchnera hermonthica</name>
    <dbReference type="NCBI Taxonomy" id="68872"/>
    <lineage>
        <taxon>Eukaryota</taxon>
        <taxon>Viridiplantae</taxon>
        <taxon>Streptophyta</taxon>
        <taxon>Embryophyta</taxon>
        <taxon>Tracheophyta</taxon>
        <taxon>Spermatophyta</taxon>
        <taxon>Magnoliopsida</taxon>
        <taxon>eudicotyledons</taxon>
        <taxon>Gunneridae</taxon>
        <taxon>Pentapetalae</taxon>
        <taxon>asterids</taxon>
        <taxon>lamiids</taxon>
        <taxon>Lamiales</taxon>
        <taxon>Orobanchaceae</taxon>
        <taxon>Buchnereae</taxon>
        <taxon>Striga</taxon>
    </lineage>
</organism>
<feature type="non-terminal residue" evidence="2">
    <location>
        <position position="1"/>
    </location>
</feature>
<dbReference type="Proteomes" id="UP001153555">
    <property type="component" value="Unassembled WGS sequence"/>
</dbReference>
<dbReference type="EMBL" id="CACSLK010024742">
    <property type="protein sequence ID" value="CAA0824187.1"/>
    <property type="molecule type" value="Genomic_DNA"/>
</dbReference>
<reference evidence="2" key="1">
    <citation type="submission" date="2019-12" db="EMBL/GenBank/DDBJ databases">
        <authorList>
            <person name="Scholes J."/>
        </authorList>
    </citation>
    <scope>NUCLEOTIDE SEQUENCE</scope>
</reference>
<dbReference type="AlphaFoldDB" id="A0A9N7N1A8"/>
<evidence type="ECO:0000313" key="2">
    <source>
        <dbReference type="EMBL" id="CAA0824187.1"/>
    </source>
</evidence>
<proteinExistence type="predicted"/>
<accession>A0A9N7N1A8</accession>
<name>A0A9N7N1A8_STRHE</name>
<evidence type="ECO:0000256" key="1">
    <source>
        <dbReference type="SAM" id="MobiDB-lite"/>
    </source>
</evidence>
<keyword evidence="3" id="KW-1185">Reference proteome</keyword>
<sequence length="92" mass="10312">VAGRSARAGRGRAVRTQRDTEVVINPGESDNDDGDSLDIWLENMFEAPSSPIYRPSGVQDWPKGCGPKLKSMVRKRTTKRRRKARARKANQC</sequence>
<feature type="region of interest" description="Disordered" evidence="1">
    <location>
        <begin position="55"/>
        <end position="92"/>
    </location>
</feature>
<feature type="region of interest" description="Disordered" evidence="1">
    <location>
        <begin position="1"/>
        <end position="36"/>
    </location>
</feature>
<protein>
    <submittedName>
        <fullName evidence="2">Uncharacterized protein</fullName>
    </submittedName>
</protein>
<gene>
    <name evidence="2" type="ORF">SHERM_21158</name>
</gene>
<feature type="compositionally biased region" description="Basic residues" evidence="1">
    <location>
        <begin position="71"/>
        <end position="92"/>
    </location>
</feature>